<evidence type="ECO:0000259" key="2">
    <source>
        <dbReference type="Pfam" id="PF13476"/>
    </source>
</evidence>
<sequence length="629" mass="70852">MDFKTLEINNYQSIGHIEYNLSNQGVVLVVGKNLDTGGNNGAGKSSFLGAIAYALYGKNAEGHSSDDVVNNKVGKGTSVILTFDKEGHSYKVARYRKDKKYKNKVLVYADGEEISKPTNKDNDLLIESIVGISFQSYMNSIFFGGQAVNRFSSATDKERKELLEDITNISVYQQAHDIAKDKVQELEKKLSDIKLKQSPLETTIEVQTGNLARTRDKNKQNKAKADEARALKESLDKQIEADSKEHDYSTYENAIQDLVNTRNTLSHTKVSLVDTYLMDTQVNDYKSNAMSTKSMLNSYISKYQELLNTYQQTINEKHGVCSLCGQVLDEEHKRVELEHLKQQGQQELDSINQAKQELEQIKEKYLPAKKSLDEAKQHNQELQSKNQEVLKKVQEVTDKIDELTSDLNKYKDLIRRRDTIQGTIESYSTYLDDKEIVASIKQAKEELATVNEEYLKVKSQYQVLKEVSDVFSNKGVKSHVMDLIVPFLNEHIADYLSVLSNGTVNANISTTTTTKKGTVSDTMTVNVDNTIGGGKYDLNSSGEKKRINLAISLALQDYVLSKSTYVNVLFYDEVFENLDEEGCEAVMSLLNKRVKKVGTIFVVSHSEELKGLFEKSLVLEKKDGITSVR</sequence>
<dbReference type="GO" id="GO:0016887">
    <property type="term" value="F:ATP hydrolysis activity"/>
    <property type="evidence" value="ECO:0007669"/>
    <property type="project" value="InterPro"/>
</dbReference>
<reference evidence="3 4" key="1">
    <citation type="submission" date="2019-02" db="EMBL/GenBank/DDBJ databases">
        <title>Isolation of virulent Lactobacillus brevis phages.</title>
        <authorList>
            <person name="Feyereisen M."/>
            <person name="Mahony J."/>
            <person name="O'Sullivan T."/>
            <person name="van Sinderen D."/>
        </authorList>
    </citation>
    <scope>NUCLEOTIDE SEQUENCE [LARGE SCALE GENOMIC DNA]</scope>
</reference>
<dbReference type="Pfam" id="PF13476">
    <property type="entry name" value="AAA_23"/>
    <property type="match status" value="1"/>
</dbReference>
<accession>A0A4Y5FEX1</accession>
<keyword evidence="3" id="KW-0540">Nuclease</keyword>
<keyword evidence="1" id="KW-0175">Coiled coil</keyword>
<dbReference type="PANTHER" id="PTHR32114:SF2">
    <property type="entry name" value="ABC TRANSPORTER ABCH.3"/>
    <property type="match status" value="1"/>
</dbReference>
<dbReference type="EMBL" id="MK504444">
    <property type="protein sequence ID" value="QBJ03623.1"/>
    <property type="molecule type" value="Genomic_DNA"/>
</dbReference>
<dbReference type="GO" id="GO:0006302">
    <property type="term" value="P:double-strand break repair"/>
    <property type="evidence" value="ECO:0007669"/>
    <property type="project" value="InterPro"/>
</dbReference>
<dbReference type="SUPFAM" id="SSF75712">
    <property type="entry name" value="Rad50 coiled-coil Zn hook"/>
    <property type="match status" value="1"/>
</dbReference>
<evidence type="ECO:0000313" key="4">
    <source>
        <dbReference type="Proteomes" id="UP000309991"/>
    </source>
</evidence>
<dbReference type="InterPro" id="IPR038729">
    <property type="entry name" value="Rad50/SbcC_AAA"/>
</dbReference>
<dbReference type="Gene3D" id="3.40.50.300">
    <property type="entry name" value="P-loop containing nucleotide triphosphate hydrolases"/>
    <property type="match status" value="2"/>
</dbReference>
<keyword evidence="3" id="KW-0378">Hydrolase</keyword>
<protein>
    <submittedName>
        <fullName evidence="3">Putative DNA repair exonuclease</fullName>
    </submittedName>
</protein>
<feature type="coiled-coil region" evidence="1">
    <location>
        <begin position="169"/>
        <end position="245"/>
    </location>
</feature>
<feature type="domain" description="Rad50/SbcC-type AAA" evidence="2">
    <location>
        <begin position="6"/>
        <end position="238"/>
    </location>
</feature>
<gene>
    <name evidence="3" type="ORF">UCC3521_0085</name>
</gene>
<feature type="coiled-coil region" evidence="1">
    <location>
        <begin position="296"/>
        <end position="413"/>
    </location>
</feature>
<evidence type="ECO:0000256" key="1">
    <source>
        <dbReference type="SAM" id="Coils"/>
    </source>
</evidence>
<name>A0A4Y5FEX1_9CAUD</name>
<organism evidence="3 4">
    <name type="scientific">Lactobacillus phage 3-521</name>
    <dbReference type="NCBI Taxonomy" id="2510943"/>
    <lineage>
        <taxon>Viruses</taxon>
        <taxon>Duplodnaviria</taxon>
        <taxon>Heunggongvirae</taxon>
        <taxon>Uroviricota</taxon>
        <taxon>Caudoviricetes</taxon>
        <taxon>Herelleviridae</taxon>
        <taxon>Watanabevirus</taxon>
        <taxon>Watanabevirus wv3521</taxon>
    </lineage>
</organism>
<dbReference type="InterPro" id="IPR027417">
    <property type="entry name" value="P-loop_NTPase"/>
</dbReference>
<keyword evidence="4" id="KW-1185">Reference proteome</keyword>
<proteinExistence type="predicted"/>
<keyword evidence="3" id="KW-0269">Exonuclease</keyword>
<dbReference type="GO" id="GO:0004527">
    <property type="term" value="F:exonuclease activity"/>
    <property type="evidence" value="ECO:0007669"/>
    <property type="project" value="UniProtKB-KW"/>
</dbReference>
<dbReference type="PANTHER" id="PTHR32114">
    <property type="entry name" value="ABC TRANSPORTER ABCH.3"/>
    <property type="match status" value="1"/>
</dbReference>
<evidence type="ECO:0000313" key="3">
    <source>
        <dbReference type="EMBL" id="QBJ03623.1"/>
    </source>
</evidence>
<dbReference type="SUPFAM" id="SSF52540">
    <property type="entry name" value="P-loop containing nucleoside triphosphate hydrolases"/>
    <property type="match status" value="1"/>
</dbReference>
<dbReference type="Proteomes" id="UP000309991">
    <property type="component" value="Segment"/>
</dbReference>